<dbReference type="EMBL" id="ML996096">
    <property type="protein sequence ID" value="KAF2147605.1"/>
    <property type="molecule type" value="Genomic_DNA"/>
</dbReference>
<dbReference type="Pfam" id="PF11327">
    <property type="entry name" value="Egh16-like"/>
    <property type="match status" value="1"/>
</dbReference>
<feature type="chain" id="PRO_5040155819" description="Cell surface protein" evidence="1">
    <location>
        <begin position="21"/>
        <end position="247"/>
    </location>
</feature>
<protein>
    <recommendedName>
        <fullName evidence="4">Cell surface protein</fullName>
    </recommendedName>
</protein>
<reference evidence="2" key="1">
    <citation type="journal article" date="2020" name="Stud. Mycol.">
        <title>101 Dothideomycetes genomes: a test case for predicting lifestyles and emergence of pathogens.</title>
        <authorList>
            <person name="Haridas S."/>
            <person name="Albert R."/>
            <person name="Binder M."/>
            <person name="Bloem J."/>
            <person name="Labutti K."/>
            <person name="Salamov A."/>
            <person name="Andreopoulos B."/>
            <person name="Baker S."/>
            <person name="Barry K."/>
            <person name="Bills G."/>
            <person name="Bluhm B."/>
            <person name="Cannon C."/>
            <person name="Castanera R."/>
            <person name="Culley D."/>
            <person name="Daum C."/>
            <person name="Ezra D."/>
            <person name="Gonzalez J."/>
            <person name="Henrissat B."/>
            <person name="Kuo A."/>
            <person name="Liang C."/>
            <person name="Lipzen A."/>
            <person name="Lutzoni F."/>
            <person name="Magnuson J."/>
            <person name="Mondo S."/>
            <person name="Nolan M."/>
            <person name="Ohm R."/>
            <person name="Pangilinan J."/>
            <person name="Park H.-J."/>
            <person name="Ramirez L."/>
            <person name="Alfaro M."/>
            <person name="Sun H."/>
            <person name="Tritt A."/>
            <person name="Yoshinaga Y."/>
            <person name="Zwiers L.-H."/>
            <person name="Turgeon B."/>
            <person name="Goodwin S."/>
            <person name="Spatafora J."/>
            <person name="Crous P."/>
            <person name="Grigoriev I."/>
        </authorList>
    </citation>
    <scope>NUCLEOTIDE SEQUENCE</scope>
    <source>
        <strain evidence="2">CBS 260.36</strain>
    </source>
</reference>
<dbReference type="PANTHER" id="PTHR34618">
    <property type="entry name" value="SURFACE PROTEIN MAS1, PUTATIVE-RELATED"/>
    <property type="match status" value="1"/>
</dbReference>
<dbReference type="OrthoDB" id="5418436at2759"/>
<proteinExistence type="predicted"/>
<keyword evidence="1" id="KW-0732">Signal</keyword>
<dbReference type="AlphaFoldDB" id="A0A9P4ISC1"/>
<dbReference type="PANTHER" id="PTHR34618:SF4">
    <property type="entry name" value="CAS1"/>
    <property type="match status" value="1"/>
</dbReference>
<evidence type="ECO:0000313" key="3">
    <source>
        <dbReference type="Proteomes" id="UP000799439"/>
    </source>
</evidence>
<keyword evidence="3" id="KW-1185">Reference proteome</keyword>
<evidence type="ECO:0008006" key="4">
    <source>
        <dbReference type="Google" id="ProtNLM"/>
    </source>
</evidence>
<accession>A0A9P4ISC1</accession>
<comment type="caution">
    <text evidence="2">The sequence shown here is derived from an EMBL/GenBank/DDBJ whole genome shotgun (WGS) entry which is preliminary data.</text>
</comment>
<name>A0A9P4ISC1_9PEZI</name>
<feature type="signal peptide" evidence="1">
    <location>
        <begin position="1"/>
        <end position="20"/>
    </location>
</feature>
<dbReference type="InterPro" id="IPR021476">
    <property type="entry name" value="Egh16-like"/>
</dbReference>
<organism evidence="2 3">
    <name type="scientific">Myriangium duriaei CBS 260.36</name>
    <dbReference type="NCBI Taxonomy" id="1168546"/>
    <lineage>
        <taxon>Eukaryota</taxon>
        <taxon>Fungi</taxon>
        <taxon>Dikarya</taxon>
        <taxon>Ascomycota</taxon>
        <taxon>Pezizomycotina</taxon>
        <taxon>Dothideomycetes</taxon>
        <taxon>Dothideomycetidae</taxon>
        <taxon>Myriangiales</taxon>
        <taxon>Myriangiaceae</taxon>
        <taxon>Myriangium</taxon>
    </lineage>
</organism>
<evidence type="ECO:0000256" key="1">
    <source>
        <dbReference type="SAM" id="SignalP"/>
    </source>
</evidence>
<evidence type="ECO:0000313" key="2">
    <source>
        <dbReference type="EMBL" id="KAF2147605.1"/>
    </source>
</evidence>
<sequence length="247" mass="25342">MLTKTLLYTLAVAVVANAHGRIDVVVGDKGGNGTALGVKGAVIPGGGPNYMTEPDTTTFWSHDFAIDQDDGFTDSSGGNLSPAKNLAASMALSGDTLPQVSSGGYIIGSWHVVTDDGCGPLQAAIDPTASSKWSTAVAAVVTSNLPGQAGNCVQEDSGDDQTPEAEKYTIIGSAERRRSLVKRAKNVNKTWAFKVAIPAGTKCIGTVNGISGLCQVKISNNNQNGPFGGTFLVQIAATTKRSAKSVA</sequence>
<dbReference type="Proteomes" id="UP000799439">
    <property type="component" value="Unassembled WGS sequence"/>
</dbReference>
<gene>
    <name evidence="2" type="ORF">K461DRAFT_316758</name>
</gene>